<gene>
    <name evidence="1" type="ORF">EYF80_025475</name>
</gene>
<dbReference type="EMBL" id="SRLO01000255">
    <property type="protein sequence ID" value="TNN64345.1"/>
    <property type="molecule type" value="Genomic_DNA"/>
</dbReference>
<sequence length="89" mass="9869">MKTEELQLLSLFAGLRPALLSGLSQSLLEGLCFSFEMLPKSSQLPGQLLTLHLHLHAYKQIRDGGGGERGLSEICFFRHLHSLLHLETG</sequence>
<accession>A0A4Z2HGH7</accession>
<comment type="caution">
    <text evidence="1">The sequence shown here is derived from an EMBL/GenBank/DDBJ whole genome shotgun (WGS) entry which is preliminary data.</text>
</comment>
<evidence type="ECO:0000313" key="1">
    <source>
        <dbReference type="EMBL" id="TNN64345.1"/>
    </source>
</evidence>
<name>A0A4Z2HGH7_9TELE</name>
<reference evidence="1 2" key="1">
    <citation type="submission" date="2019-03" db="EMBL/GenBank/DDBJ databases">
        <title>First draft genome of Liparis tanakae, snailfish: a comprehensive survey of snailfish specific genes.</title>
        <authorList>
            <person name="Kim W."/>
            <person name="Song I."/>
            <person name="Jeong J.-H."/>
            <person name="Kim D."/>
            <person name="Kim S."/>
            <person name="Ryu S."/>
            <person name="Song J.Y."/>
            <person name="Lee S.K."/>
        </authorList>
    </citation>
    <scope>NUCLEOTIDE SEQUENCE [LARGE SCALE GENOMIC DNA]</scope>
    <source>
        <tissue evidence="1">Muscle</tissue>
    </source>
</reference>
<evidence type="ECO:0000313" key="2">
    <source>
        <dbReference type="Proteomes" id="UP000314294"/>
    </source>
</evidence>
<keyword evidence="2" id="KW-1185">Reference proteome</keyword>
<protein>
    <submittedName>
        <fullName evidence="1">Uncharacterized protein</fullName>
    </submittedName>
</protein>
<proteinExistence type="predicted"/>
<organism evidence="1 2">
    <name type="scientific">Liparis tanakae</name>
    <name type="common">Tanaka's snailfish</name>
    <dbReference type="NCBI Taxonomy" id="230148"/>
    <lineage>
        <taxon>Eukaryota</taxon>
        <taxon>Metazoa</taxon>
        <taxon>Chordata</taxon>
        <taxon>Craniata</taxon>
        <taxon>Vertebrata</taxon>
        <taxon>Euteleostomi</taxon>
        <taxon>Actinopterygii</taxon>
        <taxon>Neopterygii</taxon>
        <taxon>Teleostei</taxon>
        <taxon>Neoteleostei</taxon>
        <taxon>Acanthomorphata</taxon>
        <taxon>Eupercaria</taxon>
        <taxon>Perciformes</taxon>
        <taxon>Cottioidei</taxon>
        <taxon>Cottales</taxon>
        <taxon>Liparidae</taxon>
        <taxon>Liparis</taxon>
    </lineage>
</organism>
<dbReference type="AlphaFoldDB" id="A0A4Z2HGH7"/>
<dbReference type="Proteomes" id="UP000314294">
    <property type="component" value="Unassembled WGS sequence"/>
</dbReference>